<evidence type="ECO:0000313" key="4">
    <source>
        <dbReference type="EMBL" id="PZX94987.1"/>
    </source>
</evidence>
<organism evidence="4 5">
    <name type="scientific">Flavobacterium aquariorum</name>
    <dbReference type="NCBI Taxonomy" id="2217670"/>
    <lineage>
        <taxon>Bacteria</taxon>
        <taxon>Pseudomonadati</taxon>
        <taxon>Bacteroidota</taxon>
        <taxon>Flavobacteriia</taxon>
        <taxon>Flavobacteriales</taxon>
        <taxon>Flavobacteriaceae</taxon>
        <taxon>Flavobacterium</taxon>
    </lineage>
</organism>
<reference evidence="4 5" key="1">
    <citation type="submission" date="2018-06" db="EMBL/GenBank/DDBJ databases">
        <title>Flavobacterium sp IMCC34762, genome.</title>
        <authorList>
            <person name="Joung Y."/>
            <person name="Cho J."/>
            <person name="Song J."/>
        </authorList>
    </citation>
    <scope>NUCLEOTIDE SEQUENCE [LARGE SCALE GENOMIC DNA]</scope>
    <source>
        <strain evidence="4 5">IMCC34762</strain>
    </source>
</reference>
<feature type="transmembrane region" description="Helical" evidence="2">
    <location>
        <begin position="12"/>
        <end position="36"/>
    </location>
</feature>
<keyword evidence="5" id="KW-1185">Reference proteome</keyword>
<protein>
    <submittedName>
        <fullName evidence="4">Lipid carrier--UDP-N-acetylgalactosaminyltransferase</fullName>
    </submittedName>
</protein>
<comment type="caution">
    <text evidence="4">The sequence shown here is derived from an EMBL/GenBank/DDBJ whole genome shotgun (WGS) entry which is preliminary data.</text>
</comment>
<proteinExistence type="inferred from homology"/>
<evidence type="ECO:0000259" key="3">
    <source>
        <dbReference type="Pfam" id="PF02397"/>
    </source>
</evidence>
<dbReference type="Proteomes" id="UP000249177">
    <property type="component" value="Unassembled WGS sequence"/>
</dbReference>
<feature type="domain" description="Bacterial sugar transferase" evidence="3">
    <location>
        <begin position="7"/>
        <end position="181"/>
    </location>
</feature>
<name>A0A2W7UIG6_9FLAO</name>
<keyword evidence="2" id="KW-1133">Transmembrane helix</keyword>
<dbReference type="InterPro" id="IPR003362">
    <property type="entry name" value="Bact_transf"/>
</dbReference>
<evidence type="ECO:0000256" key="2">
    <source>
        <dbReference type="SAM" id="Phobius"/>
    </source>
</evidence>
<dbReference type="RefSeq" id="WP_111409078.1">
    <property type="nucleotide sequence ID" value="NZ_QKXH01000002.1"/>
</dbReference>
<dbReference type="OrthoDB" id="9808602at2"/>
<dbReference type="PANTHER" id="PTHR30576">
    <property type="entry name" value="COLANIC BIOSYNTHESIS UDP-GLUCOSE LIPID CARRIER TRANSFERASE"/>
    <property type="match status" value="1"/>
</dbReference>
<keyword evidence="2" id="KW-0472">Membrane</keyword>
<accession>A0A2W7UIG6</accession>
<evidence type="ECO:0000256" key="1">
    <source>
        <dbReference type="ARBA" id="ARBA00006464"/>
    </source>
</evidence>
<dbReference type="GO" id="GO:0016780">
    <property type="term" value="F:phosphotransferase activity, for other substituted phosphate groups"/>
    <property type="evidence" value="ECO:0007669"/>
    <property type="project" value="TreeGrafter"/>
</dbReference>
<keyword evidence="2" id="KW-0812">Transmembrane</keyword>
<comment type="similarity">
    <text evidence="1">Belongs to the bacterial sugar transferase family.</text>
</comment>
<dbReference type="Pfam" id="PF02397">
    <property type="entry name" value="Bac_transf"/>
    <property type="match status" value="1"/>
</dbReference>
<dbReference type="PANTHER" id="PTHR30576:SF8">
    <property type="entry name" value="UNDECAPRENYL-PHOSPHATE GALACTOSE PHOSPHOTRANSFERASE"/>
    <property type="match status" value="1"/>
</dbReference>
<dbReference type="EMBL" id="QKXH01000002">
    <property type="protein sequence ID" value="PZX94987.1"/>
    <property type="molecule type" value="Genomic_DNA"/>
</dbReference>
<keyword evidence="4" id="KW-0808">Transferase</keyword>
<sequence>MYNPFFKRIIDVILASINLVLLTPLFVIITIVLFIANEGEPFFIQKRPGKNGEIFHMIKFKTMTNEKDSSGNLLPDSKRMTKLGNIARRISLDEIPQLINVIRGEMSLVGPRPLLPEYLPLYNEVQKRRHEVKPGMTGWAQVNKEKITSWQTKFEYDLWYIEHKSFLLDLKIVFLTLKKVFIPLKINTPTTESFNGKN</sequence>
<evidence type="ECO:0000313" key="5">
    <source>
        <dbReference type="Proteomes" id="UP000249177"/>
    </source>
</evidence>
<dbReference type="AlphaFoldDB" id="A0A2W7UIG6"/>
<gene>
    <name evidence="4" type="ORF">DOS84_04820</name>
</gene>